<evidence type="ECO:0000313" key="5">
    <source>
        <dbReference type="EMBL" id="KAF6197925.1"/>
    </source>
</evidence>
<evidence type="ECO:0000256" key="2">
    <source>
        <dbReference type="ARBA" id="ARBA00008330"/>
    </source>
</evidence>
<dbReference type="AlphaFoldDB" id="A0A8S9WR70"/>
<dbReference type="GO" id="GO:0045214">
    <property type="term" value="P:sarcomere organization"/>
    <property type="evidence" value="ECO:0007669"/>
    <property type="project" value="UniProtKB-ARBA"/>
</dbReference>
<keyword evidence="6" id="KW-1185">Reference proteome</keyword>
<feature type="region of interest" description="Disordered" evidence="4">
    <location>
        <begin position="1"/>
        <end position="35"/>
    </location>
</feature>
<feature type="compositionally biased region" description="Basic and acidic residues" evidence="4">
    <location>
        <begin position="289"/>
        <end position="304"/>
    </location>
</feature>
<dbReference type="GO" id="GO:0006937">
    <property type="term" value="P:regulation of muscle contraction"/>
    <property type="evidence" value="ECO:0007669"/>
    <property type="project" value="InterPro"/>
</dbReference>
<feature type="region of interest" description="Disordered" evidence="4">
    <location>
        <begin position="234"/>
        <end position="383"/>
    </location>
</feature>
<dbReference type="Proteomes" id="UP000466442">
    <property type="component" value="Linkage Group LG16"/>
</dbReference>
<evidence type="ECO:0000256" key="1">
    <source>
        <dbReference type="ARBA" id="ARBA00003363"/>
    </source>
</evidence>
<evidence type="ECO:0008006" key="7">
    <source>
        <dbReference type="Google" id="ProtNLM"/>
    </source>
</evidence>
<gene>
    <name evidence="5" type="ORF">GE061_007668</name>
</gene>
<dbReference type="PANTHER" id="PTHR11521">
    <property type="entry name" value="TROPONIN T"/>
    <property type="match status" value="1"/>
</dbReference>
<dbReference type="PANTHER" id="PTHR11521:SF1">
    <property type="entry name" value="TROPONIN T, SKELETAL MUSCLE"/>
    <property type="match status" value="1"/>
</dbReference>
<dbReference type="GO" id="GO:0005861">
    <property type="term" value="C:troponin complex"/>
    <property type="evidence" value="ECO:0007669"/>
    <property type="project" value="InterPro"/>
</dbReference>
<dbReference type="InterPro" id="IPR001978">
    <property type="entry name" value="Troponin"/>
</dbReference>
<evidence type="ECO:0000256" key="3">
    <source>
        <dbReference type="ARBA" id="ARBA00023179"/>
    </source>
</evidence>
<feature type="compositionally biased region" description="Basic and acidic residues" evidence="4">
    <location>
        <begin position="266"/>
        <end position="281"/>
    </location>
</feature>
<dbReference type="Pfam" id="PF00992">
    <property type="entry name" value="Troponin"/>
    <property type="match status" value="1"/>
</dbReference>
<feature type="compositionally biased region" description="Acidic residues" evidence="4">
    <location>
        <begin position="1"/>
        <end position="13"/>
    </location>
</feature>
<feature type="compositionally biased region" description="Basic and acidic residues" evidence="4">
    <location>
        <begin position="62"/>
        <end position="74"/>
    </location>
</feature>
<evidence type="ECO:0000256" key="4">
    <source>
        <dbReference type="SAM" id="MobiDB-lite"/>
    </source>
</evidence>
<dbReference type="Gene3D" id="1.20.5.350">
    <property type="match status" value="1"/>
</dbReference>
<feature type="region of interest" description="Disordered" evidence="4">
    <location>
        <begin position="62"/>
        <end position="169"/>
    </location>
</feature>
<proteinExistence type="inferred from homology"/>
<dbReference type="EMBL" id="WIXP02000016">
    <property type="protein sequence ID" value="KAF6197925.1"/>
    <property type="molecule type" value="Genomic_DNA"/>
</dbReference>
<reference evidence="5" key="1">
    <citation type="journal article" date="2021" name="Mol. Ecol. Resour.">
        <title>Apolygus lucorum genome provides insights into omnivorousness and mesophyll feeding.</title>
        <authorList>
            <person name="Liu Y."/>
            <person name="Liu H."/>
            <person name="Wang H."/>
            <person name="Huang T."/>
            <person name="Liu B."/>
            <person name="Yang B."/>
            <person name="Yin L."/>
            <person name="Li B."/>
            <person name="Zhang Y."/>
            <person name="Zhang S."/>
            <person name="Jiang F."/>
            <person name="Zhang X."/>
            <person name="Ren Y."/>
            <person name="Wang B."/>
            <person name="Wang S."/>
            <person name="Lu Y."/>
            <person name="Wu K."/>
            <person name="Fan W."/>
            <person name="Wang G."/>
        </authorList>
    </citation>
    <scope>NUCLEOTIDE SEQUENCE</scope>
    <source>
        <strain evidence="5">12Hb</strain>
    </source>
</reference>
<protein>
    <recommendedName>
        <fullName evidence="7">Troponin T</fullName>
    </recommendedName>
</protein>
<dbReference type="InterPro" id="IPR027707">
    <property type="entry name" value="TNNT"/>
</dbReference>
<evidence type="ECO:0000313" key="6">
    <source>
        <dbReference type="Proteomes" id="UP000466442"/>
    </source>
</evidence>
<accession>A0A8S9WR70</accession>
<feature type="compositionally biased region" description="Basic and acidic residues" evidence="4">
    <location>
        <begin position="318"/>
        <end position="329"/>
    </location>
</feature>
<sequence>MSDEEYSESEEETQPTPEAPKTPVTPKAEPKEPEFMKLQESKISAIDEQLKEYIVEWRKQKAKEEDELKKLKEKQAKRKVQRAEENRLLAEKKKLEEERKAREAEEQKQKDLEERRRKLEEAEKKRQAMMEAMKAQSKLKNRKMIIPKSAAQEPGTLSAAQMELSKTKEQIEEEKKAALKVRIKPLNIDNLAQEKLKEKATELWNVIIKLETEKYDLEEKRKRQDYDIKELKERQKQQLRHKAMKKGLDPEALTGKHPPKIQVASKYERRVDTRTYDDKKKLFNGGLDEQTKESNEAEWKKKVEQYTNSHHTRLPKWFGERPGKKKGETDSPEDEVKADEEDDEDIGPPPTFTHEEEEKRRRRKKRKNKLVEHAPRLQCNKLG</sequence>
<comment type="similarity">
    <text evidence="2">Belongs to the troponin T family.</text>
</comment>
<dbReference type="OrthoDB" id="330499at2759"/>
<dbReference type="InterPro" id="IPR038077">
    <property type="entry name" value="Troponin_sf"/>
</dbReference>
<name>A0A8S9WR70_APOLU</name>
<dbReference type="GO" id="GO:0005523">
    <property type="term" value="F:tropomyosin binding"/>
    <property type="evidence" value="ECO:0007669"/>
    <property type="project" value="TreeGrafter"/>
</dbReference>
<dbReference type="GO" id="GO:0006936">
    <property type="term" value="P:muscle contraction"/>
    <property type="evidence" value="ECO:0007669"/>
    <property type="project" value="TreeGrafter"/>
</dbReference>
<keyword evidence="3" id="KW-0514">Muscle protein</keyword>
<comment type="caution">
    <text evidence="5">The sequence shown here is derived from an EMBL/GenBank/DDBJ whole genome shotgun (WGS) entry which is preliminary data.</text>
</comment>
<dbReference type="SUPFAM" id="SSF90250">
    <property type="entry name" value="Troponin coil-coiled subunits"/>
    <property type="match status" value="1"/>
</dbReference>
<feature type="compositionally biased region" description="Acidic residues" evidence="4">
    <location>
        <begin position="330"/>
        <end position="346"/>
    </location>
</feature>
<feature type="compositionally biased region" description="Basic and acidic residues" evidence="4">
    <location>
        <begin position="81"/>
        <end position="128"/>
    </location>
</feature>
<dbReference type="FunFam" id="1.20.5.350:FF:000003">
    <property type="entry name" value="Troponin T isoform 5"/>
    <property type="match status" value="1"/>
</dbReference>
<organism evidence="5 6">
    <name type="scientific">Apolygus lucorum</name>
    <name type="common">Small green plant bug</name>
    <name type="synonym">Lygocoris lucorum</name>
    <dbReference type="NCBI Taxonomy" id="248454"/>
    <lineage>
        <taxon>Eukaryota</taxon>
        <taxon>Metazoa</taxon>
        <taxon>Ecdysozoa</taxon>
        <taxon>Arthropoda</taxon>
        <taxon>Hexapoda</taxon>
        <taxon>Insecta</taxon>
        <taxon>Pterygota</taxon>
        <taxon>Neoptera</taxon>
        <taxon>Paraneoptera</taxon>
        <taxon>Hemiptera</taxon>
        <taxon>Heteroptera</taxon>
        <taxon>Panheteroptera</taxon>
        <taxon>Cimicomorpha</taxon>
        <taxon>Miridae</taxon>
        <taxon>Mirini</taxon>
        <taxon>Apolygus</taxon>
    </lineage>
</organism>
<comment type="function">
    <text evidence="1">Troponin T is the tropomyosin-binding subunit of troponin, the thin filament regulatory complex which confers calcium-sensitivity to striated muscle actomyosin ATPase activity.</text>
</comment>